<evidence type="ECO:0000313" key="1">
    <source>
        <dbReference type="EMBL" id="CAD7430198.1"/>
    </source>
</evidence>
<protein>
    <submittedName>
        <fullName evidence="1">Uncharacterized protein</fullName>
    </submittedName>
</protein>
<name>A0A7R9ECR4_9NEOP</name>
<organism evidence="1">
    <name type="scientific">Timema monikensis</name>
    <dbReference type="NCBI Taxonomy" id="170555"/>
    <lineage>
        <taxon>Eukaryota</taxon>
        <taxon>Metazoa</taxon>
        <taxon>Ecdysozoa</taxon>
        <taxon>Arthropoda</taxon>
        <taxon>Hexapoda</taxon>
        <taxon>Insecta</taxon>
        <taxon>Pterygota</taxon>
        <taxon>Neoptera</taxon>
        <taxon>Polyneoptera</taxon>
        <taxon>Phasmatodea</taxon>
        <taxon>Timematodea</taxon>
        <taxon>Timematoidea</taxon>
        <taxon>Timematidae</taxon>
        <taxon>Timema</taxon>
    </lineage>
</organism>
<proteinExistence type="predicted"/>
<accession>A0A7R9ECR4</accession>
<reference evidence="1" key="1">
    <citation type="submission" date="2020-11" db="EMBL/GenBank/DDBJ databases">
        <authorList>
            <person name="Tran Van P."/>
        </authorList>
    </citation>
    <scope>NUCLEOTIDE SEQUENCE</scope>
</reference>
<sequence length="169" mass="18406">MARRNLLYREAGQAVDCISPYKLQYAARVAHTLAQAVGDMDVNLLGNAIEGTVEDIMSKGVEQMISKVVSLLLLCSTVSRSNWFLLTLATSPGLVKYDYEWVGLAIDLDDHFVSCLNNPESNDGNPPPKPAKEAWTNFVELLQNGNCDVLASTKLNRTPCGACNVAFAL</sequence>
<dbReference type="AlphaFoldDB" id="A0A7R9ECR4"/>
<gene>
    <name evidence="1" type="ORF">TMSB3V08_LOCUS6960</name>
</gene>
<dbReference type="EMBL" id="OB794395">
    <property type="protein sequence ID" value="CAD7430198.1"/>
    <property type="molecule type" value="Genomic_DNA"/>
</dbReference>